<comment type="caution">
    <text evidence="1">The sequence shown here is derived from an EMBL/GenBank/DDBJ whole genome shotgun (WGS) entry which is preliminary data.</text>
</comment>
<evidence type="ECO:0000313" key="1">
    <source>
        <dbReference type="EMBL" id="MDP9794542.1"/>
    </source>
</evidence>
<keyword evidence="2" id="KW-1185">Reference proteome</keyword>
<accession>A0ABT9MSX4</accession>
<sequence length="42" mass="4484">MRGGVRVVALRGPEVVMRAYAITRPGRDVWPPLALVLGLLAG</sequence>
<dbReference type="EMBL" id="JAUSRA010000001">
    <property type="protein sequence ID" value="MDP9794542.1"/>
    <property type="molecule type" value="Genomic_DNA"/>
</dbReference>
<gene>
    <name evidence="1" type="ORF">J2S43_003054</name>
</gene>
<dbReference type="Proteomes" id="UP001240984">
    <property type="component" value="Unassembled WGS sequence"/>
</dbReference>
<protein>
    <submittedName>
        <fullName evidence="1">Uncharacterized protein</fullName>
    </submittedName>
</protein>
<organism evidence="1 2">
    <name type="scientific">Catenuloplanes nepalensis</name>
    <dbReference type="NCBI Taxonomy" id="587533"/>
    <lineage>
        <taxon>Bacteria</taxon>
        <taxon>Bacillati</taxon>
        <taxon>Actinomycetota</taxon>
        <taxon>Actinomycetes</taxon>
        <taxon>Micromonosporales</taxon>
        <taxon>Micromonosporaceae</taxon>
        <taxon>Catenuloplanes</taxon>
    </lineage>
</organism>
<reference evidence="1 2" key="1">
    <citation type="submission" date="2023-07" db="EMBL/GenBank/DDBJ databases">
        <title>Sequencing the genomes of 1000 actinobacteria strains.</title>
        <authorList>
            <person name="Klenk H.-P."/>
        </authorList>
    </citation>
    <scope>NUCLEOTIDE SEQUENCE [LARGE SCALE GENOMIC DNA]</scope>
    <source>
        <strain evidence="1 2">DSM 44710</strain>
    </source>
</reference>
<dbReference type="RefSeq" id="WP_306829679.1">
    <property type="nucleotide sequence ID" value="NZ_JAUSRA010000001.1"/>
</dbReference>
<proteinExistence type="predicted"/>
<evidence type="ECO:0000313" key="2">
    <source>
        <dbReference type="Proteomes" id="UP001240984"/>
    </source>
</evidence>
<name>A0ABT9MSX4_9ACTN</name>